<dbReference type="InterPro" id="IPR020845">
    <property type="entry name" value="AMP-binding_CS"/>
</dbReference>
<protein>
    <submittedName>
        <fullName evidence="10">4-coumarate--CoA ligase-like 5</fullName>
    </submittedName>
</protein>
<evidence type="ECO:0000259" key="8">
    <source>
        <dbReference type="Pfam" id="PF00501"/>
    </source>
</evidence>
<dbReference type="STRING" id="981085.W9QKV7"/>
<evidence type="ECO:0000256" key="5">
    <source>
        <dbReference type="ARBA" id="ARBA00022741"/>
    </source>
</evidence>
<keyword evidence="5" id="KW-0547">Nucleotide-binding</keyword>
<dbReference type="GO" id="GO:0005737">
    <property type="term" value="C:cytoplasm"/>
    <property type="evidence" value="ECO:0007669"/>
    <property type="project" value="UniProtKB-SubCell"/>
</dbReference>
<evidence type="ECO:0000256" key="3">
    <source>
        <dbReference type="ARBA" id="ARBA00022490"/>
    </source>
</evidence>
<evidence type="ECO:0000256" key="7">
    <source>
        <dbReference type="SAM" id="Phobius"/>
    </source>
</evidence>
<dbReference type="InterPro" id="IPR045851">
    <property type="entry name" value="AMP-bd_C_sf"/>
</dbReference>
<keyword evidence="7" id="KW-0812">Transmembrane</keyword>
<evidence type="ECO:0000256" key="1">
    <source>
        <dbReference type="ARBA" id="ARBA00004496"/>
    </source>
</evidence>
<dbReference type="PROSITE" id="PS00455">
    <property type="entry name" value="AMP_BINDING"/>
    <property type="match status" value="1"/>
</dbReference>
<dbReference type="AlphaFoldDB" id="W9QKV7"/>
<dbReference type="FunFam" id="3.30.300.30:FF:000007">
    <property type="entry name" value="4-coumarate--CoA ligase 2"/>
    <property type="match status" value="1"/>
</dbReference>
<dbReference type="GO" id="GO:0005524">
    <property type="term" value="F:ATP binding"/>
    <property type="evidence" value="ECO:0007669"/>
    <property type="project" value="UniProtKB-KW"/>
</dbReference>
<dbReference type="CDD" id="cd05904">
    <property type="entry name" value="4CL"/>
    <property type="match status" value="1"/>
</dbReference>
<name>W9QKV7_9ROSA</name>
<evidence type="ECO:0000313" key="11">
    <source>
        <dbReference type="Proteomes" id="UP000030645"/>
    </source>
</evidence>
<dbReference type="Pfam" id="PF00501">
    <property type="entry name" value="AMP-binding"/>
    <property type="match status" value="1"/>
</dbReference>
<evidence type="ECO:0000256" key="4">
    <source>
        <dbReference type="ARBA" id="ARBA00022598"/>
    </source>
</evidence>
<dbReference type="OrthoDB" id="10253869at2759"/>
<keyword evidence="3" id="KW-0963">Cytoplasm</keyword>
<dbReference type="FunFam" id="3.40.50.12780:FF:000003">
    <property type="entry name" value="Long-chain-fatty-acid--CoA ligase FadD"/>
    <property type="match status" value="1"/>
</dbReference>
<dbReference type="InterPro" id="IPR042099">
    <property type="entry name" value="ANL_N_sf"/>
</dbReference>
<keyword evidence="4 10" id="KW-0436">Ligase</keyword>
<gene>
    <name evidence="10" type="ORF">L484_007997</name>
</gene>
<comment type="similarity">
    <text evidence="2">Belongs to the ATP-dependent AMP-binding enzyme family.</text>
</comment>
<dbReference type="GO" id="GO:0016405">
    <property type="term" value="F:CoA-ligase activity"/>
    <property type="evidence" value="ECO:0007669"/>
    <property type="project" value="TreeGrafter"/>
</dbReference>
<feature type="domain" description="AMP-binding enzyme C-terminal" evidence="9">
    <location>
        <begin position="479"/>
        <end position="554"/>
    </location>
</feature>
<accession>W9QKV7</accession>
<evidence type="ECO:0000256" key="6">
    <source>
        <dbReference type="ARBA" id="ARBA00022840"/>
    </source>
</evidence>
<dbReference type="KEGG" id="mnt:21391384"/>
<keyword evidence="7" id="KW-0472">Membrane</keyword>
<dbReference type="Pfam" id="PF13193">
    <property type="entry name" value="AMP-binding_C"/>
    <property type="match status" value="1"/>
</dbReference>
<dbReference type="InterPro" id="IPR000873">
    <property type="entry name" value="AMP-dep_synth/lig_dom"/>
</dbReference>
<keyword evidence="11" id="KW-1185">Reference proteome</keyword>
<keyword evidence="7" id="KW-1133">Transmembrane helix</keyword>
<feature type="domain" description="AMP-dependent synthetase/ligase" evidence="8">
    <location>
        <begin position="69"/>
        <end position="428"/>
    </location>
</feature>
<dbReference type="eggNOG" id="KOG1176">
    <property type="taxonomic scope" value="Eukaryota"/>
</dbReference>
<dbReference type="Proteomes" id="UP000030645">
    <property type="component" value="Unassembled WGS sequence"/>
</dbReference>
<evidence type="ECO:0000256" key="2">
    <source>
        <dbReference type="ARBA" id="ARBA00006432"/>
    </source>
</evidence>
<feature type="transmembrane region" description="Helical" evidence="7">
    <location>
        <begin position="265"/>
        <end position="286"/>
    </location>
</feature>
<evidence type="ECO:0000313" key="10">
    <source>
        <dbReference type="EMBL" id="EXB39450.1"/>
    </source>
</evidence>
<organism evidence="10 11">
    <name type="scientific">Morus notabilis</name>
    <dbReference type="NCBI Taxonomy" id="981085"/>
    <lineage>
        <taxon>Eukaryota</taxon>
        <taxon>Viridiplantae</taxon>
        <taxon>Streptophyta</taxon>
        <taxon>Embryophyta</taxon>
        <taxon>Tracheophyta</taxon>
        <taxon>Spermatophyta</taxon>
        <taxon>Magnoliopsida</taxon>
        <taxon>eudicotyledons</taxon>
        <taxon>Gunneridae</taxon>
        <taxon>Pentapetalae</taxon>
        <taxon>rosids</taxon>
        <taxon>fabids</taxon>
        <taxon>Rosales</taxon>
        <taxon>Moraceae</taxon>
        <taxon>Moreae</taxon>
        <taxon>Morus</taxon>
    </lineage>
</organism>
<keyword evidence="6" id="KW-0067">ATP-binding</keyword>
<dbReference type="Gene3D" id="3.40.50.12780">
    <property type="entry name" value="N-terminal domain of ligase-like"/>
    <property type="match status" value="1"/>
</dbReference>
<dbReference type="PANTHER" id="PTHR24096:SF337">
    <property type="entry name" value="4-COUMARATE--COA LIGASE"/>
    <property type="match status" value="1"/>
</dbReference>
<dbReference type="InterPro" id="IPR025110">
    <property type="entry name" value="AMP-bd_C"/>
</dbReference>
<dbReference type="PANTHER" id="PTHR24096">
    <property type="entry name" value="LONG-CHAIN-FATTY-ACID--COA LIGASE"/>
    <property type="match status" value="1"/>
</dbReference>
<dbReference type="EMBL" id="KE343722">
    <property type="protein sequence ID" value="EXB39450.1"/>
    <property type="molecule type" value="Genomic_DNA"/>
</dbReference>
<evidence type="ECO:0000259" key="9">
    <source>
        <dbReference type="Pfam" id="PF13193"/>
    </source>
</evidence>
<proteinExistence type="inferred from homology"/>
<comment type="subcellular location">
    <subcellularLocation>
        <location evidence="1">Cytoplasm</location>
    </subcellularLocation>
</comment>
<dbReference type="Gene3D" id="3.30.300.30">
    <property type="match status" value="1"/>
</dbReference>
<reference evidence="11" key="1">
    <citation type="submission" date="2013-01" db="EMBL/GenBank/DDBJ databases">
        <title>Draft Genome Sequence of a Mulberry Tree, Morus notabilis C.K. Schneid.</title>
        <authorList>
            <person name="He N."/>
            <person name="Zhao S."/>
        </authorList>
    </citation>
    <scope>NUCLEOTIDE SEQUENCE</scope>
</reference>
<sequence length="572" mass="62664">MSTEETWSTPVATIATDDHKPLPSFNERNGIYRSLHCLGERHKIPKDPNLDTATFVLSQFPSLHHAELRIALIDSATNQRVTYAQLHRSVLSLASGLQHALKIQKNDVVFVLSPNSLLYPTICLAVLSIGAILTTANPLNTESEIAKQVSDSDPKLAISGPDELHKLIPTGVPTILTSRPTDGGEDVLLSVEELIESCEPAELERKNRPCQSDTAAILYSSGTTGTSKGVVLTHANFISVITLLKWSMDVTSAQNDVFLCFIPLFHIYGLAFFGLGLFCVGTTTVLMKKFELKVMLDAVKEYRVNNIPAVPPVILGMVKYAGKFAGVDLSSLRRVGSGAAPLSKELVEEFRQRFPWVELRPGYGLTESCGAATIFASNKDAKTRSGSSGRLIPGFCAKIVDVETRKSLPPYKEGELWIKSPTVMKEYLGKTEATAETIVSDGWLRTGDLCYFDEDGFLYVVDRLKELIKHNGYQVAPAELEAILLAHPRILDTAVIPVEDEEAGQIPMAYVVRAVGSQLTEAQVIEYVANQVAPYKKVRKVGFTNAIPRSTAGKILRKDLILLSKQQIASRL</sequence>
<dbReference type="SUPFAM" id="SSF56801">
    <property type="entry name" value="Acetyl-CoA synthetase-like"/>
    <property type="match status" value="1"/>
</dbReference>